<dbReference type="PANTHER" id="PTHR35832">
    <property type="entry name" value="OS12G0248400 PROTEIN-RELATED"/>
    <property type="match status" value="1"/>
</dbReference>
<dbReference type="Gene3D" id="2.130.10.10">
    <property type="entry name" value="YVTN repeat-like/Quinoprotein amine dehydrogenase"/>
    <property type="match status" value="1"/>
</dbReference>
<evidence type="ECO:0000256" key="1">
    <source>
        <dbReference type="SAM" id="MobiDB-lite"/>
    </source>
</evidence>
<dbReference type="Gene3D" id="1.20.930.20">
    <property type="entry name" value="Adaptor protein Cbl, N-terminal domain"/>
    <property type="match status" value="1"/>
</dbReference>
<dbReference type="CDD" id="cd21037">
    <property type="entry name" value="MLKL_NTD"/>
    <property type="match status" value="1"/>
</dbReference>
<sequence length="556" mass="61776">MDGLFSFSTIKEFVGFGLEIISALDKAEHNAEDCRRIRDLLLSLRAIAKQLQESPKIMEDNLMRGTAEGLRKALQRASEFVAKCERKGLLSRAFNAKGIAEKLRGVCLDVLLNINAVLLANSALNTSLLANLEENMAQLRADFTSAISMLAKILQIVDLPQEVTKLVEDYQISSQTKNKRETKKTDVPSSQNKNKGEAKKTDVARPEGKNQKKNKKLGRITVVPDASLPDGLPESASTDSMGEEGSSTIVAARPDVDLPEEVEKLVEVDQISPQIKNKGKAKERDVARLEVKIQRNKKPGGLAEFVSADSVVRQGSSTVIINKIDPHSSETSKMLEVYLQQLLFPLEPKNKETTGCPVALTNNTNDHVGILIKPINGKFTEPEIMKPHSTLVVYATMKMHAQPPKDTVKFEVLMIIVQSEGDHRKLKAFIVDKLNMDSGFMVHVKNLKEEVYRAMLTPITCDPASCCQIISRSIEKINLVTSIDAHPTKPWIVTGHEGGNFSIWDYQKQETVMKLQVNEVPDKTTLMFHALSQRIKLRPPKHSVFQSNLSLKGNGW</sequence>
<evidence type="ECO:0000313" key="2">
    <source>
        <dbReference type="EnsemblPlants" id="TraesCS4A02G488100.1"/>
    </source>
</evidence>
<reference evidence="2" key="1">
    <citation type="submission" date="2018-08" db="EMBL/GenBank/DDBJ databases">
        <authorList>
            <person name="Rossello M."/>
        </authorList>
    </citation>
    <scope>NUCLEOTIDE SEQUENCE [LARGE SCALE GENOMIC DNA]</scope>
    <source>
        <strain evidence="2">cv. Chinese Spring</strain>
    </source>
</reference>
<evidence type="ECO:0000313" key="3">
    <source>
        <dbReference type="Proteomes" id="UP000019116"/>
    </source>
</evidence>
<keyword evidence="3" id="KW-1185">Reference proteome</keyword>
<dbReference type="Proteomes" id="UP000019116">
    <property type="component" value="Chromosome 4A"/>
</dbReference>
<dbReference type="PANTHER" id="PTHR35832:SF18">
    <property type="match status" value="1"/>
</dbReference>
<protein>
    <submittedName>
        <fullName evidence="2">Uncharacterized protein</fullName>
    </submittedName>
</protein>
<feature type="compositionally biased region" description="Basic and acidic residues" evidence="1">
    <location>
        <begin position="194"/>
        <end position="210"/>
    </location>
</feature>
<organism evidence="2">
    <name type="scientific">Triticum aestivum</name>
    <name type="common">Wheat</name>
    <dbReference type="NCBI Taxonomy" id="4565"/>
    <lineage>
        <taxon>Eukaryota</taxon>
        <taxon>Viridiplantae</taxon>
        <taxon>Streptophyta</taxon>
        <taxon>Embryophyta</taxon>
        <taxon>Tracheophyta</taxon>
        <taxon>Spermatophyta</taxon>
        <taxon>Magnoliopsida</taxon>
        <taxon>Liliopsida</taxon>
        <taxon>Poales</taxon>
        <taxon>Poaceae</taxon>
        <taxon>BOP clade</taxon>
        <taxon>Pooideae</taxon>
        <taxon>Triticodae</taxon>
        <taxon>Triticeae</taxon>
        <taxon>Triticinae</taxon>
        <taxon>Triticum</taxon>
    </lineage>
</organism>
<dbReference type="InterPro" id="IPR036322">
    <property type="entry name" value="WD40_repeat_dom_sf"/>
</dbReference>
<dbReference type="InterPro" id="IPR059179">
    <property type="entry name" value="MLKL-like_MCAfunc"/>
</dbReference>
<dbReference type="OrthoDB" id="588053at2759"/>
<dbReference type="AlphaFoldDB" id="A0A3B6I7H9"/>
<dbReference type="SMR" id="A0A3B6I7H9"/>
<dbReference type="Gramene" id="TraesCS4A03G1228200.1">
    <property type="protein sequence ID" value="TraesCS4A03G1228200.1.CDS"/>
    <property type="gene ID" value="TraesCS4A03G1228200"/>
</dbReference>
<dbReference type="SUPFAM" id="SSF50978">
    <property type="entry name" value="WD40 repeat-like"/>
    <property type="match status" value="1"/>
</dbReference>
<feature type="compositionally biased region" description="Polar residues" evidence="1">
    <location>
        <begin position="235"/>
        <end position="245"/>
    </location>
</feature>
<dbReference type="Gramene" id="TraesCS4A02G488100.1">
    <property type="protein sequence ID" value="TraesCS4A02G488100.1"/>
    <property type="gene ID" value="TraesCS4A02G488100"/>
</dbReference>
<dbReference type="InterPro" id="IPR036537">
    <property type="entry name" value="Adaptor_Cbl_N_dom_sf"/>
</dbReference>
<reference evidence="2" key="2">
    <citation type="submission" date="2018-10" db="UniProtKB">
        <authorList>
            <consortium name="EnsemblPlants"/>
        </authorList>
    </citation>
    <scope>IDENTIFICATION</scope>
</reference>
<proteinExistence type="predicted"/>
<dbReference type="STRING" id="4565.A0A3B6I7H9"/>
<dbReference type="InterPro" id="IPR015943">
    <property type="entry name" value="WD40/YVTN_repeat-like_dom_sf"/>
</dbReference>
<name>A0A3B6I7H9_WHEAT</name>
<dbReference type="Gramene" id="TraesCLE_scaffold_047241_01G000400.1">
    <property type="protein sequence ID" value="TraesCLE_scaffold_047241_01G000400.1"/>
    <property type="gene ID" value="TraesCLE_scaffold_047241_01G000400"/>
</dbReference>
<dbReference type="GO" id="GO:0007166">
    <property type="term" value="P:cell surface receptor signaling pathway"/>
    <property type="evidence" value="ECO:0007669"/>
    <property type="project" value="InterPro"/>
</dbReference>
<feature type="region of interest" description="Disordered" evidence="1">
    <location>
        <begin position="174"/>
        <end position="245"/>
    </location>
</feature>
<accession>A0A3B6I7H9</accession>
<dbReference type="EnsemblPlants" id="TraesCS4A02G488100.1">
    <property type="protein sequence ID" value="TraesCS4A02G488100.1"/>
    <property type="gene ID" value="TraesCS4A02G488100"/>
</dbReference>